<reference evidence="13" key="1">
    <citation type="submission" date="2011-05" db="EMBL/GenBank/DDBJ databases">
        <authorList>
            <person name="Richards S.R."/>
            <person name="Qu J."/>
            <person name="Jiang H."/>
            <person name="Jhangiani S.N."/>
            <person name="Agravi P."/>
            <person name="Goodspeed R."/>
            <person name="Gross S."/>
            <person name="Mandapat C."/>
            <person name="Jackson L."/>
            <person name="Mathew T."/>
            <person name="Pu L."/>
            <person name="Thornton R."/>
            <person name="Saada N."/>
            <person name="Wilczek-Boney K.B."/>
            <person name="Lee S."/>
            <person name="Kovar C."/>
            <person name="Wu Y."/>
            <person name="Scherer S.E."/>
            <person name="Worley K.C."/>
            <person name="Muzny D.M."/>
            <person name="Gibbs R."/>
        </authorList>
    </citation>
    <scope>NUCLEOTIDE SEQUENCE</scope>
    <source>
        <strain evidence="13">Brora</strain>
    </source>
</reference>
<organism evidence="12 13">
    <name type="scientific">Strigamia maritima</name>
    <name type="common">European centipede</name>
    <name type="synonym">Geophilus maritimus</name>
    <dbReference type="NCBI Taxonomy" id="126957"/>
    <lineage>
        <taxon>Eukaryota</taxon>
        <taxon>Metazoa</taxon>
        <taxon>Ecdysozoa</taxon>
        <taxon>Arthropoda</taxon>
        <taxon>Myriapoda</taxon>
        <taxon>Chilopoda</taxon>
        <taxon>Pleurostigmophora</taxon>
        <taxon>Geophilomorpha</taxon>
        <taxon>Linotaeniidae</taxon>
        <taxon>Strigamia</taxon>
    </lineage>
</organism>
<keyword evidence="4" id="KW-0805">Transcription regulation</keyword>
<dbReference type="Pfam" id="PF08711">
    <property type="entry name" value="Med26"/>
    <property type="match status" value="1"/>
</dbReference>
<feature type="compositionally biased region" description="Basic and acidic residues" evidence="10">
    <location>
        <begin position="157"/>
        <end position="167"/>
    </location>
</feature>
<keyword evidence="1" id="KW-0813">Transport</keyword>
<keyword evidence="6" id="KW-0508">mRNA splicing</keyword>
<feature type="compositionally biased region" description="Basic and acidic residues" evidence="10">
    <location>
        <begin position="299"/>
        <end position="310"/>
    </location>
</feature>
<evidence type="ECO:0000256" key="9">
    <source>
        <dbReference type="PROSITE-ProRule" id="PRU00649"/>
    </source>
</evidence>
<feature type="compositionally biased region" description="Acidic residues" evidence="10">
    <location>
        <begin position="190"/>
        <end position="201"/>
    </location>
</feature>
<dbReference type="GO" id="GO:0016973">
    <property type="term" value="P:poly(A)+ mRNA export from nucleus"/>
    <property type="evidence" value="ECO:0007669"/>
    <property type="project" value="TreeGrafter"/>
</dbReference>
<dbReference type="PROSITE" id="PS51319">
    <property type="entry name" value="TFIIS_N"/>
    <property type="match status" value="1"/>
</dbReference>
<feature type="compositionally biased region" description="Acidic residues" evidence="10">
    <location>
        <begin position="117"/>
        <end position="156"/>
    </location>
</feature>
<dbReference type="InterPro" id="IPR051037">
    <property type="entry name" value="RNAPII_TF_IWS1"/>
</dbReference>
<comment type="subcellular location">
    <subcellularLocation>
        <location evidence="9">Nucleus</location>
    </subcellularLocation>
</comment>
<feature type="region of interest" description="Disordered" evidence="10">
    <location>
        <begin position="1"/>
        <end position="318"/>
    </location>
</feature>
<keyword evidence="5" id="KW-0804">Transcription</keyword>
<dbReference type="FunFam" id="1.20.930.10:FF:000001">
    <property type="entry name" value="IWS1, SUPT6H interacting protein"/>
    <property type="match status" value="1"/>
</dbReference>
<evidence type="ECO:0000256" key="6">
    <source>
        <dbReference type="ARBA" id="ARBA00023187"/>
    </source>
</evidence>
<feature type="compositionally biased region" description="Basic and acidic residues" evidence="10">
    <location>
        <begin position="477"/>
        <end position="508"/>
    </location>
</feature>
<dbReference type="PANTHER" id="PTHR46010:SF1">
    <property type="entry name" value="PROTEIN IWS1 HOMOLOG"/>
    <property type="match status" value="1"/>
</dbReference>
<feature type="compositionally biased region" description="Acidic residues" evidence="10">
    <location>
        <begin position="60"/>
        <end position="69"/>
    </location>
</feature>
<evidence type="ECO:0000256" key="7">
    <source>
        <dbReference type="ARBA" id="ARBA00023242"/>
    </source>
</evidence>
<dbReference type="InterPro" id="IPR017923">
    <property type="entry name" value="TFIIS_N"/>
</dbReference>
<evidence type="ECO:0000256" key="8">
    <source>
        <dbReference type="ARBA" id="ARBA00037992"/>
    </source>
</evidence>
<dbReference type="Proteomes" id="UP000014500">
    <property type="component" value="Unassembled WGS sequence"/>
</dbReference>
<evidence type="ECO:0000313" key="12">
    <source>
        <dbReference type="EnsemblMetazoa" id="SMAR015533-PA"/>
    </source>
</evidence>
<reference evidence="12" key="2">
    <citation type="submission" date="2015-02" db="UniProtKB">
        <authorList>
            <consortium name="EnsemblMetazoa"/>
        </authorList>
    </citation>
    <scope>IDENTIFICATION</scope>
</reference>
<dbReference type="STRING" id="126957.T1JNV4"/>
<dbReference type="InterPro" id="IPR035441">
    <property type="entry name" value="TFIIS/LEDGF_dom_sf"/>
</dbReference>
<dbReference type="PANTHER" id="PTHR46010">
    <property type="entry name" value="PROTEIN IWS1 HOMOLOG"/>
    <property type="match status" value="1"/>
</dbReference>
<protein>
    <recommendedName>
        <fullName evidence="11">TFIIS N-terminal domain-containing protein</fullName>
    </recommendedName>
</protein>
<evidence type="ECO:0000256" key="10">
    <source>
        <dbReference type="SAM" id="MobiDB-lite"/>
    </source>
</evidence>
<accession>T1JNV4</accession>
<feature type="compositionally biased region" description="Basic and acidic residues" evidence="10">
    <location>
        <begin position="42"/>
        <end position="52"/>
    </location>
</feature>
<feature type="compositionally biased region" description="Basic and acidic residues" evidence="10">
    <location>
        <begin position="175"/>
        <end position="188"/>
    </location>
</feature>
<dbReference type="GO" id="GO:0008380">
    <property type="term" value="P:RNA splicing"/>
    <property type="evidence" value="ECO:0007669"/>
    <property type="project" value="UniProtKB-KW"/>
</dbReference>
<feature type="compositionally biased region" description="Acidic residues" evidence="10">
    <location>
        <begin position="211"/>
        <end position="220"/>
    </location>
</feature>
<evidence type="ECO:0000259" key="11">
    <source>
        <dbReference type="PROSITE" id="PS51319"/>
    </source>
</evidence>
<feature type="compositionally biased region" description="Acidic residues" evidence="10">
    <location>
        <begin position="232"/>
        <end position="248"/>
    </location>
</feature>
<dbReference type="HOGENOM" id="CLU_027426_0_0_1"/>
<evidence type="ECO:0000256" key="1">
    <source>
        <dbReference type="ARBA" id="ARBA00022448"/>
    </source>
</evidence>
<dbReference type="GO" id="GO:0005634">
    <property type="term" value="C:nucleus"/>
    <property type="evidence" value="ECO:0007669"/>
    <property type="project" value="UniProtKB-SubCell"/>
</dbReference>
<dbReference type="GO" id="GO:0006397">
    <property type="term" value="P:mRNA processing"/>
    <property type="evidence" value="ECO:0007669"/>
    <property type="project" value="UniProtKB-KW"/>
</dbReference>
<feature type="domain" description="TFIIS N-terminal" evidence="11">
    <location>
        <begin position="392"/>
        <end position="470"/>
    </location>
</feature>
<sequence>MEHSDYGEDSVDSTANDVENSDNEERSVARDSDEESANSGDNENKPAEETGDKSSSGSENEAEENDNGDNDNGNENKSDNEEDEDADQSVTRDDDAESNESDNEEENVEEVEKNDDQSEDEEKNESREDEANEAAESEASDDENDKMSVADEDEEKKDESSSEGEKFDAEDDHQENENEAKQDDRNSGAEESDVEEEEKVETEDKGSDKEGESEEEEEEEGKEKVQQLVEDIFGDSGDEEEFEGFADDEVVRAKKKGKELSVIQSGSEDEGGKEAAEGVEERAPEDVLPALSDDEDDPEKSKKIDQRRDYDSEEESFVSDFDRKRKDVEIINDNDDLIADMIHQMKYAAEEDRELNMAKQAATKKLKLLPAVITQLRKHDLKIAFLDQGILSILTDWLAPLPDRSLSHLQIRDNILKVLQEYPPLDQSLLKSSGIGKAVMYLYKHPKETKENRERAGRLVSEWARPIFNLSSNFKSMSKEEREQRDFEHMPKKRKLSLEDGSQHRTDLDGAINEQGKHQKRADKGAMRPGEPGWIPRARVPTPSTKDYVVRPKWNVETEFIRGGNKKQMTRLDKHVRAFSEKKRMNKVQRAVKISIEGRKMAL</sequence>
<dbReference type="AlphaFoldDB" id="T1JNV4"/>
<evidence type="ECO:0000256" key="3">
    <source>
        <dbReference type="ARBA" id="ARBA00022816"/>
    </source>
</evidence>
<proteinExistence type="inferred from homology"/>
<dbReference type="OMA" id="REMKEMW"/>
<evidence type="ECO:0000313" key="13">
    <source>
        <dbReference type="Proteomes" id="UP000014500"/>
    </source>
</evidence>
<dbReference type="Gene3D" id="1.20.930.10">
    <property type="entry name" value="Conserved domain common to transcription factors TFIIS, elongin A, CRSP70"/>
    <property type="match status" value="1"/>
</dbReference>
<keyword evidence="3" id="KW-0509">mRNA transport</keyword>
<keyword evidence="7 9" id="KW-0539">Nucleus</keyword>
<evidence type="ECO:0000256" key="5">
    <source>
        <dbReference type="ARBA" id="ARBA00023163"/>
    </source>
</evidence>
<feature type="region of interest" description="Disordered" evidence="10">
    <location>
        <begin position="474"/>
        <end position="540"/>
    </location>
</feature>
<dbReference type="eggNOG" id="KOG1793">
    <property type="taxonomic scope" value="Eukaryota"/>
</dbReference>
<feature type="compositionally biased region" description="Basic and acidic residues" evidence="10">
    <location>
        <begin position="270"/>
        <end position="285"/>
    </location>
</feature>
<dbReference type="EnsemblMetazoa" id="SMAR015533-RA">
    <property type="protein sequence ID" value="SMAR015533-PA"/>
    <property type="gene ID" value="SMAR015533"/>
</dbReference>
<name>T1JNV4_STRMM</name>
<feature type="compositionally biased region" description="Acidic residues" evidence="10">
    <location>
        <begin position="94"/>
        <end position="109"/>
    </location>
</feature>
<dbReference type="SUPFAM" id="SSF47676">
    <property type="entry name" value="Conserved domain common to transcription factors TFIIS, elongin A, CRSP70"/>
    <property type="match status" value="1"/>
</dbReference>
<keyword evidence="13" id="KW-1185">Reference proteome</keyword>
<dbReference type="EMBL" id="JH431661">
    <property type="status" value="NOT_ANNOTATED_CDS"/>
    <property type="molecule type" value="Genomic_DNA"/>
</dbReference>
<evidence type="ECO:0000256" key="2">
    <source>
        <dbReference type="ARBA" id="ARBA00022664"/>
    </source>
</evidence>
<evidence type="ECO:0000256" key="4">
    <source>
        <dbReference type="ARBA" id="ARBA00023015"/>
    </source>
</evidence>
<keyword evidence="2" id="KW-0507">mRNA processing</keyword>
<comment type="similarity">
    <text evidence="8">Belongs to the IWS1 family.</text>
</comment>